<dbReference type="AlphaFoldDB" id="A0A8T0BYU7"/>
<comment type="caution">
    <text evidence="1">The sequence shown here is derived from an EMBL/GenBank/DDBJ whole genome shotgun (WGS) entry which is preliminary data.</text>
</comment>
<sequence length="155" mass="18250">MDVLAVKHLPLSETEQSQLDKKEEMKMFKKNYSTDVVNELVKCTYYTQRKDINKGANIQKLCQEWPFLFNEVGMPAHLQELTLFSSFRLKAVSPVVAPKKSLRCCFFYWLILMRRKSFCSTVLKRQALQRMYRWCHPQPSLLFVVPPASLLRHSC</sequence>
<name>A0A8T0BYU7_SILME</name>
<keyword evidence="2" id="KW-1185">Reference proteome</keyword>
<dbReference type="PANTHER" id="PTHR31025:SF30">
    <property type="entry name" value="SI:DKEY-15H8.17"/>
    <property type="match status" value="1"/>
</dbReference>
<proteinExistence type="predicted"/>
<evidence type="ECO:0000313" key="1">
    <source>
        <dbReference type="EMBL" id="KAF7710740.1"/>
    </source>
</evidence>
<accession>A0A8T0BYU7</accession>
<dbReference type="PANTHER" id="PTHR31025">
    <property type="entry name" value="SI:CH211-196P9.1-RELATED"/>
    <property type="match status" value="1"/>
</dbReference>
<gene>
    <name evidence="1" type="ORF">HF521_009612</name>
</gene>
<protein>
    <submittedName>
        <fullName evidence="1">Uncharacterized protein</fullName>
    </submittedName>
</protein>
<dbReference type="EMBL" id="JABFDY010000002">
    <property type="protein sequence ID" value="KAF7710740.1"/>
    <property type="molecule type" value="Genomic_DNA"/>
</dbReference>
<dbReference type="Proteomes" id="UP000606274">
    <property type="component" value="Unassembled WGS sequence"/>
</dbReference>
<organism evidence="1 2">
    <name type="scientific">Silurus meridionalis</name>
    <name type="common">Southern catfish</name>
    <name type="synonym">Silurus soldatovi meridionalis</name>
    <dbReference type="NCBI Taxonomy" id="175797"/>
    <lineage>
        <taxon>Eukaryota</taxon>
        <taxon>Metazoa</taxon>
        <taxon>Chordata</taxon>
        <taxon>Craniata</taxon>
        <taxon>Vertebrata</taxon>
        <taxon>Euteleostomi</taxon>
        <taxon>Actinopterygii</taxon>
        <taxon>Neopterygii</taxon>
        <taxon>Teleostei</taxon>
        <taxon>Ostariophysi</taxon>
        <taxon>Siluriformes</taxon>
        <taxon>Siluridae</taxon>
        <taxon>Silurus</taxon>
    </lineage>
</organism>
<evidence type="ECO:0000313" key="2">
    <source>
        <dbReference type="Proteomes" id="UP000606274"/>
    </source>
</evidence>
<reference evidence="1" key="1">
    <citation type="submission" date="2020-08" db="EMBL/GenBank/DDBJ databases">
        <title>Chromosome-level assembly of Southern catfish (Silurus meridionalis) provides insights into visual adaptation to the nocturnal and benthic lifestyles.</title>
        <authorList>
            <person name="Zhang Y."/>
            <person name="Wang D."/>
            <person name="Peng Z."/>
        </authorList>
    </citation>
    <scope>NUCLEOTIDE SEQUENCE</scope>
    <source>
        <strain evidence="1">SWU-2019-XX</strain>
        <tissue evidence="1">Muscle</tissue>
    </source>
</reference>